<protein>
    <submittedName>
        <fullName evidence="1">Uncharacterized protein</fullName>
    </submittedName>
</protein>
<keyword evidence="2" id="KW-1185">Reference proteome</keyword>
<dbReference type="RefSeq" id="WP_145066575.1">
    <property type="nucleotide sequence ID" value="NZ_CP036287.1"/>
</dbReference>
<sequence length="357" mass="39935">MQPVHRILIAPTVALILSAGAEPTSYQLAWSPAEGDQFERRLELELEVEFRSGGFEVAGQSMPLEEVYNKFDPQDGERSLDVEATAIDTVRSVELGQLMSLERQYAEVLVDGRRDDDGPALARFNWDRRRARFQTEVIDDGLDPEEAKAAARVLREDLDCRWLLPKGEVRNASTWKRDLSPQQALELVGIPGMDITELFRIGMEDDRPVDPELLRAFEPVLADLGRERHAGNVVAELAGTRVFDGQTIVQVDLTIEVELHLDLTDLMQTAFDLEARIRADHLVPEHLRALVIISGEGEGRFEWNVTAGRLHSLESSVDYVFEINGNFDAPVDGKSMPFSGWGSWGGELTSARTVTKK</sequence>
<reference evidence="1 2" key="1">
    <citation type="submission" date="2019-02" db="EMBL/GenBank/DDBJ databases">
        <title>Deep-cultivation of Planctomycetes and their phenomic and genomic characterization uncovers novel biology.</title>
        <authorList>
            <person name="Wiegand S."/>
            <person name="Jogler M."/>
            <person name="Boedeker C."/>
            <person name="Pinto D."/>
            <person name="Vollmers J."/>
            <person name="Rivas-Marin E."/>
            <person name="Kohn T."/>
            <person name="Peeters S.H."/>
            <person name="Heuer A."/>
            <person name="Rast P."/>
            <person name="Oberbeckmann S."/>
            <person name="Bunk B."/>
            <person name="Jeske O."/>
            <person name="Meyerdierks A."/>
            <person name="Storesund J.E."/>
            <person name="Kallscheuer N."/>
            <person name="Luecker S."/>
            <person name="Lage O.M."/>
            <person name="Pohl T."/>
            <person name="Merkel B.J."/>
            <person name="Hornburger P."/>
            <person name="Mueller R.-W."/>
            <person name="Bruemmer F."/>
            <person name="Labrenz M."/>
            <person name="Spormann A.M."/>
            <person name="Op den Camp H."/>
            <person name="Overmann J."/>
            <person name="Amann R."/>
            <person name="Jetten M.S.M."/>
            <person name="Mascher T."/>
            <person name="Medema M.H."/>
            <person name="Devos D.P."/>
            <person name="Kaster A.-K."/>
            <person name="Ovreas L."/>
            <person name="Rohde M."/>
            <person name="Galperin M.Y."/>
            <person name="Jogler C."/>
        </authorList>
    </citation>
    <scope>NUCLEOTIDE SEQUENCE [LARGE SCALE GENOMIC DNA]</scope>
    <source>
        <strain evidence="1 2">Pla133</strain>
    </source>
</reference>
<accession>A0A518BLX2</accession>
<evidence type="ECO:0000313" key="2">
    <source>
        <dbReference type="Proteomes" id="UP000316921"/>
    </source>
</evidence>
<dbReference type="Proteomes" id="UP000316921">
    <property type="component" value="Chromosome"/>
</dbReference>
<gene>
    <name evidence="1" type="ORF">Pla133_30540</name>
</gene>
<organism evidence="1 2">
    <name type="scientific">Engelhardtia mirabilis</name>
    <dbReference type="NCBI Taxonomy" id="2528011"/>
    <lineage>
        <taxon>Bacteria</taxon>
        <taxon>Pseudomonadati</taxon>
        <taxon>Planctomycetota</taxon>
        <taxon>Planctomycetia</taxon>
        <taxon>Planctomycetia incertae sedis</taxon>
        <taxon>Engelhardtia</taxon>
    </lineage>
</organism>
<evidence type="ECO:0000313" key="1">
    <source>
        <dbReference type="EMBL" id="QDU67963.1"/>
    </source>
</evidence>
<dbReference type="KEGG" id="pbap:Pla133_30540"/>
<proteinExistence type="predicted"/>
<dbReference type="EMBL" id="CP036287">
    <property type="protein sequence ID" value="QDU67963.1"/>
    <property type="molecule type" value="Genomic_DNA"/>
</dbReference>
<name>A0A518BLX2_9BACT</name>
<dbReference type="AlphaFoldDB" id="A0A518BLX2"/>